<dbReference type="InterPro" id="IPR034686">
    <property type="entry name" value="Terpene_cyclase-like_2"/>
</dbReference>
<dbReference type="InParanoid" id="A0A165J2G6"/>
<dbReference type="InterPro" id="IPR008949">
    <property type="entry name" value="Isoprenoid_synthase_dom_sf"/>
</dbReference>
<dbReference type="Gene3D" id="1.10.600.10">
    <property type="entry name" value="Farnesyl Diphosphate Synthase"/>
    <property type="match status" value="1"/>
</dbReference>
<comment type="similarity">
    <text evidence="2 6">Belongs to the terpene synthase family.</text>
</comment>
<keyword evidence="5 6" id="KW-0456">Lyase</keyword>
<dbReference type="Pfam" id="PF19086">
    <property type="entry name" value="Terpene_syn_C_2"/>
    <property type="match status" value="1"/>
</dbReference>
<dbReference type="SUPFAM" id="SSF48576">
    <property type="entry name" value="Terpenoid synthases"/>
    <property type="match status" value="1"/>
</dbReference>
<dbReference type="OrthoDB" id="6486656at2759"/>
<sequence length="328" mass="37685">MSHQASLNNEEGVYHLPDTLRGWPWHRQLNTAYQEVKRASSRWILGFKAFNPQAQKAFERCDFNQLRVACDMMQLFFVFDEYSDREGEGAVRTMADAIMAGMRTPTVKQELVIGEISRQFWLRALDVLSTATQRRFIDAFQDYTASVVLQAQDRERAHVRDVSDYLTVRRDTIGTRPCFVLLQQDLPLALQALTDPEVLRLEMLATDMIILGNDLYSYNVEQSRGDDGHNVIAIVQRKYGWTLAEAISWVKDEHEDLVQSFLATAKSLPSFGDGIDAEVRCYVDGLGQWVRANEAWSFESARYFGCEGLDMQKHRRVKILPRLPKHAL</sequence>
<dbReference type="GO" id="GO:0010333">
    <property type="term" value="F:terpene synthase activity"/>
    <property type="evidence" value="ECO:0007669"/>
    <property type="project" value="InterPro"/>
</dbReference>
<dbReference type="GO" id="GO:0008299">
    <property type="term" value="P:isoprenoid biosynthetic process"/>
    <property type="evidence" value="ECO:0007669"/>
    <property type="project" value="UniProtKB-ARBA"/>
</dbReference>
<dbReference type="GO" id="GO:0046872">
    <property type="term" value="F:metal ion binding"/>
    <property type="evidence" value="ECO:0007669"/>
    <property type="project" value="UniProtKB-KW"/>
</dbReference>
<dbReference type="AlphaFoldDB" id="A0A165J2G6"/>
<evidence type="ECO:0000256" key="5">
    <source>
        <dbReference type="ARBA" id="ARBA00023239"/>
    </source>
</evidence>
<dbReference type="SFLD" id="SFLDG01020">
    <property type="entry name" value="Terpene_Cyclase_Like_2"/>
    <property type="match status" value="1"/>
</dbReference>
<reference evidence="7 8" key="1">
    <citation type="journal article" date="2016" name="Mol. Biol. Evol.">
        <title>Comparative Genomics of Early-Diverging Mushroom-Forming Fungi Provides Insights into the Origins of Lignocellulose Decay Capabilities.</title>
        <authorList>
            <person name="Nagy L.G."/>
            <person name="Riley R."/>
            <person name="Tritt A."/>
            <person name="Adam C."/>
            <person name="Daum C."/>
            <person name="Floudas D."/>
            <person name="Sun H."/>
            <person name="Yadav J.S."/>
            <person name="Pangilinan J."/>
            <person name="Larsson K.H."/>
            <person name="Matsuura K."/>
            <person name="Barry K."/>
            <person name="Labutti K."/>
            <person name="Kuo R."/>
            <person name="Ohm R.A."/>
            <person name="Bhattacharya S.S."/>
            <person name="Shirouzu T."/>
            <person name="Yoshinaga Y."/>
            <person name="Martin F.M."/>
            <person name="Grigoriev I.V."/>
            <person name="Hibbett D.S."/>
        </authorList>
    </citation>
    <scope>NUCLEOTIDE SEQUENCE [LARGE SCALE GENOMIC DNA]</scope>
    <source>
        <strain evidence="7 8">HHB12029</strain>
    </source>
</reference>
<evidence type="ECO:0000256" key="6">
    <source>
        <dbReference type="RuleBase" id="RU366034"/>
    </source>
</evidence>
<comment type="cofactor">
    <cofactor evidence="1 6">
        <name>Mg(2+)</name>
        <dbReference type="ChEBI" id="CHEBI:18420"/>
    </cofactor>
</comment>
<evidence type="ECO:0000256" key="3">
    <source>
        <dbReference type="ARBA" id="ARBA00022723"/>
    </source>
</evidence>
<keyword evidence="3 6" id="KW-0479">Metal-binding</keyword>
<dbReference type="PANTHER" id="PTHR35201">
    <property type="entry name" value="TERPENE SYNTHASE"/>
    <property type="match status" value="1"/>
</dbReference>
<dbReference type="SFLD" id="SFLDS00005">
    <property type="entry name" value="Isoprenoid_Synthase_Type_I"/>
    <property type="match status" value="1"/>
</dbReference>
<dbReference type="Proteomes" id="UP000077266">
    <property type="component" value="Unassembled WGS sequence"/>
</dbReference>
<dbReference type="EMBL" id="KV425976">
    <property type="protein sequence ID" value="KZV94233.1"/>
    <property type="molecule type" value="Genomic_DNA"/>
</dbReference>
<evidence type="ECO:0000256" key="1">
    <source>
        <dbReference type="ARBA" id="ARBA00001946"/>
    </source>
</evidence>
<evidence type="ECO:0000313" key="7">
    <source>
        <dbReference type="EMBL" id="KZV94233.1"/>
    </source>
</evidence>
<gene>
    <name evidence="7" type="ORF">EXIGLDRAFT_673208</name>
</gene>
<proteinExistence type="inferred from homology"/>
<dbReference type="PANTHER" id="PTHR35201:SF4">
    <property type="entry name" value="BETA-PINACENE SYNTHASE-RELATED"/>
    <property type="match status" value="1"/>
</dbReference>
<keyword evidence="4 6" id="KW-0460">Magnesium</keyword>
<keyword evidence="8" id="KW-1185">Reference proteome</keyword>
<evidence type="ECO:0000313" key="8">
    <source>
        <dbReference type="Proteomes" id="UP000077266"/>
    </source>
</evidence>
<name>A0A165J2G6_EXIGL</name>
<dbReference type="EC" id="4.2.3.-" evidence="6"/>
<evidence type="ECO:0000256" key="2">
    <source>
        <dbReference type="ARBA" id="ARBA00006333"/>
    </source>
</evidence>
<dbReference type="STRING" id="1314781.A0A165J2G6"/>
<accession>A0A165J2G6</accession>
<protein>
    <recommendedName>
        <fullName evidence="6">Terpene synthase</fullName>
        <ecNumber evidence="6">4.2.3.-</ecNumber>
    </recommendedName>
</protein>
<organism evidence="7 8">
    <name type="scientific">Exidia glandulosa HHB12029</name>
    <dbReference type="NCBI Taxonomy" id="1314781"/>
    <lineage>
        <taxon>Eukaryota</taxon>
        <taxon>Fungi</taxon>
        <taxon>Dikarya</taxon>
        <taxon>Basidiomycota</taxon>
        <taxon>Agaricomycotina</taxon>
        <taxon>Agaricomycetes</taxon>
        <taxon>Auriculariales</taxon>
        <taxon>Exidiaceae</taxon>
        <taxon>Exidia</taxon>
    </lineage>
</organism>
<evidence type="ECO:0000256" key="4">
    <source>
        <dbReference type="ARBA" id="ARBA00022842"/>
    </source>
</evidence>